<dbReference type="HOGENOM" id="CLU_018816_19_0_9"/>
<evidence type="ECO:0000313" key="7">
    <source>
        <dbReference type="Proteomes" id="UP000033166"/>
    </source>
</evidence>
<dbReference type="RefSeq" id="WP_047916234.1">
    <property type="nucleotide sequence ID" value="NZ_LN774769.1"/>
</dbReference>
<proteinExistence type="predicted"/>
<comment type="subcellular location">
    <subcellularLocation>
        <location evidence="1">Cell envelope</location>
    </subcellularLocation>
</comment>
<gene>
    <name evidence="6" type="primary">yknX</name>
    <name evidence="6" type="ORF">LACPI_2039</name>
</gene>
<keyword evidence="2 3" id="KW-0175">Coiled coil</keyword>
<evidence type="ECO:0000313" key="6">
    <source>
        <dbReference type="EMBL" id="CEN29239.1"/>
    </source>
</evidence>
<evidence type="ECO:0000259" key="5">
    <source>
        <dbReference type="Pfam" id="PF25990"/>
    </source>
</evidence>
<dbReference type="Proteomes" id="UP000033166">
    <property type="component" value="Chromosome I"/>
</dbReference>
<dbReference type="Gene3D" id="2.40.50.100">
    <property type="match status" value="1"/>
</dbReference>
<evidence type="ECO:0000256" key="3">
    <source>
        <dbReference type="SAM" id="Coils"/>
    </source>
</evidence>
<dbReference type="InterPro" id="IPR050465">
    <property type="entry name" value="UPF0194_transport"/>
</dbReference>
<dbReference type="InterPro" id="IPR058636">
    <property type="entry name" value="Beta-barrel_YknX"/>
</dbReference>
<dbReference type="Gene3D" id="1.10.287.470">
    <property type="entry name" value="Helix hairpin bin"/>
    <property type="match status" value="1"/>
</dbReference>
<name>A0A0D6DZ37_9LACT</name>
<reference evidence="7" key="1">
    <citation type="submission" date="2015-01" db="EMBL/GenBank/DDBJ databases">
        <authorList>
            <person name="Andreevskaya M."/>
        </authorList>
    </citation>
    <scope>NUCLEOTIDE SEQUENCE [LARGE SCALE GENOMIC DNA]</scope>
    <source>
        <strain evidence="7">MKFS47</strain>
    </source>
</reference>
<organism evidence="6 7">
    <name type="scientific">Pseudolactococcus piscium MKFS47</name>
    <dbReference type="NCBI Taxonomy" id="297352"/>
    <lineage>
        <taxon>Bacteria</taxon>
        <taxon>Bacillati</taxon>
        <taxon>Bacillota</taxon>
        <taxon>Bacilli</taxon>
        <taxon>Lactobacillales</taxon>
        <taxon>Streptococcaceae</taxon>
        <taxon>Pseudolactococcus</taxon>
    </lineage>
</organism>
<dbReference type="GO" id="GO:0030313">
    <property type="term" value="C:cell envelope"/>
    <property type="evidence" value="ECO:0007669"/>
    <property type="project" value="UniProtKB-SubCell"/>
</dbReference>
<feature type="coiled-coil region" evidence="3">
    <location>
        <begin position="105"/>
        <end position="169"/>
    </location>
</feature>
<sequence>MKVYYKRHPLLVMLISVVLSIVLGIIVLSVFVLHKGKKNQTHTYATYTVESQADSLFKGSVVASTFADYTKDVSLGELSKVNVIEGQEIKAGDVLLTYTKSSNELSSQEFTVKSAENELVNAKADMTEVENKDVSLRTKFTKAKNDAEKQVLNDQIETNNEALKTAQRALTTASLALEQAQTTMANQVAQQTISVTSKTAGNVVMGIDSETGPLLSVVSKETFVLGKVSEYDYDKLKVNDNVKVETVDFKKKVSGKISFISPVPEKTTGDLTSTQYNFKVNLDEPLQNGYTVQIHLPNASLYIPKSTVKSGYVYIKNGEQFKKVKVDTKEVDGKLQVLSGLKVGDKLIKEASTYVDHS</sequence>
<dbReference type="Pfam" id="PF25990">
    <property type="entry name" value="Beta-barrel_YknX"/>
    <property type="match status" value="1"/>
</dbReference>
<dbReference type="Gene3D" id="2.40.30.170">
    <property type="match status" value="1"/>
</dbReference>
<keyword evidence="4" id="KW-1133">Transmembrane helix</keyword>
<evidence type="ECO:0000256" key="4">
    <source>
        <dbReference type="SAM" id="Phobius"/>
    </source>
</evidence>
<keyword evidence="4" id="KW-0472">Membrane</keyword>
<keyword evidence="4" id="KW-0812">Transmembrane</keyword>
<accession>A0A0D6DZ37</accession>
<dbReference type="PANTHER" id="PTHR32347:SF14">
    <property type="entry name" value="EFFLUX SYSTEM COMPONENT YKNX-RELATED"/>
    <property type="match status" value="1"/>
</dbReference>
<dbReference type="SUPFAM" id="SSF111369">
    <property type="entry name" value="HlyD-like secretion proteins"/>
    <property type="match status" value="1"/>
</dbReference>
<evidence type="ECO:0000256" key="1">
    <source>
        <dbReference type="ARBA" id="ARBA00004196"/>
    </source>
</evidence>
<protein>
    <submittedName>
        <fullName evidence="6">RND family efflux system MFP component YknX</fullName>
    </submittedName>
</protein>
<dbReference type="AlphaFoldDB" id="A0A0D6DZ37"/>
<evidence type="ECO:0000256" key="2">
    <source>
        <dbReference type="ARBA" id="ARBA00023054"/>
    </source>
</evidence>
<dbReference type="PANTHER" id="PTHR32347">
    <property type="entry name" value="EFFLUX SYSTEM COMPONENT YKNX-RELATED"/>
    <property type="match status" value="1"/>
</dbReference>
<dbReference type="KEGG" id="lpk:LACPI_2039"/>
<dbReference type="EMBL" id="LN774769">
    <property type="protein sequence ID" value="CEN29239.1"/>
    <property type="molecule type" value="Genomic_DNA"/>
</dbReference>
<feature type="transmembrane region" description="Helical" evidence="4">
    <location>
        <begin position="12"/>
        <end position="33"/>
    </location>
</feature>
<feature type="domain" description="YknX-like beta-barrel" evidence="5">
    <location>
        <begin position="224"/>
        <end position="294"/>
    </location>
</feature>